<evidence type="ECO:0000313" key="1">
    <source>
        <dbReference type="EMBL" id="RMX41184.1"/>
    </source>
</evidence>
<dbReference type="EMBL" id="RCHS01003521">
    <property type="protein sequence ID" value="RMX41184.1"/>
    <property type="molecule type" value="Genomic_DNA"/>
</dbReference>
<accession>A0A3M6TIV2</accession>
<gene>
    <name evidence="1" type="ORF">pdam_00019190</name>
</gene>
<reference evidence="1 2" key="1">
    <citation type="journal article" date="2018" name="Sci. Rep.">
        <title>Comparative analysis of the Pocillopora damicornis genome highlights role of immune system in coral evolution.</title>
        <authorList>
            <person name="Cunning R."/>
            <person name="Bay R.A."/>
            <person name="Gillette P."/>
            <person name="Baker A.C."/>
            <person name="Traylor-Knowles N."/>
        </authorList>
    </citation>
    <scope>NUCLEOTIDE SEQUENCE [LARGE SCALE GENOMIC DNA]</scope>
    <source>
        <strain evidence="1">RSMAS</strain>
        <tissue evidence="1">Whole animal</tissue>
    </source>
</reference>
<dbReference type="Gene3D" id="1.20.910.10">
    <property type="entry name" value="Heme oxygenase-like"/>
    <property type="match status" value="1"/>
</dbReference>
<dbReference type="Proteomes" id="UP000275408">
    <property type="component" value="Unassembled WGS sequence"/>
</dbReference>
<dbReference type="AlphaFoldDB" id="A0A3M6TIV2"/>
<evidence type="ECO:0000313" key="2">
    <source>
        <dbReference type="Proteomes" id="UP000275408"/>
    </source>
</evidence>
<keyword evidence="2" id="KW-1185">Reference proteome</keyword>
<protein>
    <submittedName>
        <fullName evidence="1">Uncharacterized protein</fullName>
    </submittedName>
</protein>
<sequence>MEESFARNGSRNSSFRSIQDAVYFQSVATLCGNAAQEILKRNNFGFADFYSKQSAKILKLHKDFVDEKKPKGLDMDSVGKALQSYMRFQSQVEPERLAMVMLPCSLLYAELEKTEVQNSMGNVYEKD</sequence>
<proteinExistence type="predicted"/>
<comment type="caution">
    <text evidence="1">The sequence shown here is derived from an EMBL/GenBank/DDBJ whole genome shotgun (WGS) entry which is preliminary data.</text>
</comment>
<organism evidence="1 2">
    <name type="scientific">Pocillopora damicornis</name>
    <name type="common">Cauliflower coral</name>
    <name type="synonym">Millepora damicornis</name>
    <dbReference type="NCBI Taxonomy" id="46731"/>
    <lineage>
        <taxon>Eukaryota</taxon>
        <taxon>Metazoa</taxon>
        <taxon>Cnidaria</taxon>
        <taxon>Anthozoa</taxon>
        <taxon>Hexacorallia</taxon>
        <taxon>Scleractinia</taxon>
        <taxon>Astrocoeniina</taxon>
        <taxon>Pocilloporidae</taxon>
        <taxon>Pocillopora</taxon>
    </lineage>
</organism>
<name>A0A3M6TIV2_POCDA</name>
<dbReference type="InterPro" id="IPR016084">
    <property type="entry name" value="Haem_Oase-like_multi-hlx"/>
</dbReference>